<name>A0A151M064_ALLMI</name>
<dbReference type="AlphaFoldDB" id="A0A151M064"/>
<gene>
    <name evidence="1" type="ORF">Y1Q_0011549</name>
</gene>
<accession>A0A151M064</accession>
<organism evidence="1 2">
    <name type="scientific">Alligator mississippiensis</name>
    <name type="common">American alligator</name>
    <dbReference type="NCBI Taxonomy" id="8496"/>
    <lineage>
        <taxon>Eukaryota</taxon>
        <taxon>Metazoa</taxon>
        <taxon>Chordata</taxon>
        <taxon>Craniata</taxon>
        <taxon>Vertebrata</taxon>
        <taxon>Euteleostomi</taxon>
        <taxon>Archelosauria</taxon>
        <taxon>Archosauria</taxon>
        <taxon>Crocodylia</taxon>
        <taxon>Alligatoridae</taxon>
        <taxon>Alligatorinae</taxon>
        <taxon>Alligator</taxon>
    </lineage>
</organism>
<proteinExistence type="predicted"/>
<evidence type="ECO:0000313" key="2">
    <source>
        <dbReference type="Proteomes" id="UP000050525"/>
    </source>
</evidence>
<dbReference type="EMBL" id="AKHW03006853">
    <property type="protein sequence ID" value="KYO17898.1"/>
    <property type="molecule type" value="Genomic_DNA"/>
</dbReference>
<reference evidence="1 2" key="1">
    <citation type="journal article" date="2012" name="Genome Biol.">
        <title>Sequencing three crocodilian genomes to illuminate the evolution of archosaurs and amniotes.</title>
        <authorList>
            <person name="St John J.A."/>
            <person name="Braun E.L."/>
            <person name="Isberg S.R."/>
            <person name="Miles L.G."/>
            <person name="Chong A.Y."/>
            <person name="Gongora J."/>
            <person name="Dalzell P."/>
            <person name="Moran C."/>
            <person name="Bed'hom B."/>
            <person name="Abzhanov A."/>
            <person name="Burgess S.C."/>
            <person name="Cooksey A.M."/>
            <person name="Castoe T.A."/>
            <person name="Crawford N.G."/>
            <person name="Densmore L.D."/>
            <person name="Drew J.C."/>
            <person name="Edwards S.V."/>
            <person name="Faircloth B.C."/>
            <person name="Fujita M.K."/>
            <person name="Greenwold M.J."/>
            <person name="Hoffmann F.G."/>
            <person name="Howard J.M."/>
            <person name="Iguchi T."/>
            <person name="Janes D.E."/>
            <person name="Khan S.Y."/>
            <person name="Kohno S."/>
            <person name="de Koning A.J."/>
            <person name="Lance S.L."/>
            <person name="McCarthy F.M."/>
            <person name="McCormack J.E."/>
            <person name="Merchant M.E."/>
            <person name="Peterson D.G."/>
            <person name="Pollock D.D."/>
            <person name="Pourmand N."/>
            <person name="Raney B.J."/>
            <person name="Roessler K.A."/>
            <person name="Sanford J.R."/>
            <person name="Sawyer R.H."/>
            <person name="Schmidt C.J."/>
            <person name="Triplett E.W."/>
            <person name="Tuberville T.D."/>
            <person name="Venegas-Anaya M."/>
            <person name="Howard J.T."/>
            <person name="Jarvis E.D."/>
            <person name="Guillette L.J.Jr."/>
            <person name="Glenn T.C."/>
            <person name="Green R.E."/>
            <person name="Ray D.A."/>
        </authorList>
    </citation>
    <scope>NUCLEOTIDE SEQUENCE [LARGE SCALE GENOMIC DNA]</scope>
    <source>
        <strain evidence="1">KSC_2009_1</strain>
    </source>
</reference>
<sequence>MAGPRSWVTPILMKPCEERAYFGIGGSGDGQNYIGGGVVERQSVPIRLRDSNGKRLYHLFFEVKCFDSWNSQDIDAP</sequence>
<comment type="caution">
    <text evidence="1">The sequence shown here is derived from an EMBL/GenBank/DDBJ whole genome shotgun (WGS) entry which is preliminary data.</text>
</comment>
<keyword evidence="2" id="KW-1185">Reference proteome</keyword>
<evidence type="ECO:0000313" key="1">
    <source>
        <dbReference type="EMBL" id="KYO17898.1"/>
    </source>
</evidence>
<dbReference type="Proteomes" id="UP000050525">
    <property type="component" value="Unassembled WGS sequence"/>
</dbReference>
<protein>
    <submittedName>
        <fullName evidence="1">Uncharacterized protein</fullName>
    </submittedName>
</protein>